<dbReference type="PANTHER" id="PTHR47469">
    <property type="entry name" value="MONOOXYGENASE-LIKE"/>
    <property type="match status" value="1"/>
</dbReference>
<reference evidence="2" key="1">
    <citation type="submission" date="2019-04" db="EMBL/GenBank/DDBJ databases">
        <title>Sequencing of skin fungus with MAO and IRED activity.</title>
        <authorList>
            <person name="Marsaioli A.J."/>
            <person name="Bonatto J.M.C."/>
            <person name="Reis Junior O."/>
        </authorList>
    </citation>
    <scope>NUCLEOTIDE SEQUENCE</scope>
    <source>
        <strain evidence="2">28M1</strain>
    </source>
</reference>
<dbReference type="Pfam" id="PF22607">
    <property type="entry name" value="FAD_binding-like"/>
    <property type="match status" value="1"/>
</dbReference>
<dbReference type="InterPro" id="IPR036188">
    <property type="entry name" value="FAD/NAD-bd_sf"/>
</dbReference>
<dbReference type="PRINTS" id="PR00420">
    <property type="entry name" value="RNGMNOXGNASE"/>
</dbReference>
<evidence type="ECO:0000259" key="1">
    <source>
        <dbReference type="Pfam" id="PF22607"/>
    </source>
</evidence>
<dbReference type="Proteomes" id="UP000758155">
    <property type="component" value="Unassembled WGS sequence"/>
</dbReference>
<dbReference type="InterPro" id="IPR053212">
    <property type="entry name" value="DHP_3-monooxygenase"/>
</dbReference>
<comment type="caution">
    <text evidence="2">The sequence shown here is derived from an EMBL/GenBank/DDBJ whole genome shotgun (WGS) entry which is preliminary data.</text>
</comment>
<dbReference type="EMBL" id="SWKV01000074">
    <property type="protein sequence ID" value="KAF3033899.1"/>
    <property type="molecule type" value="Genomic_DNA"/>
</dbReference>
<organism evidence="2 3">
    <name type="scientific">Didymella heteroderae</name>
    <dbReference type="NCBI Taxonomy" id="1769908"/>
    <lineage>
        <taxon>Eukaryota</taxon>
        <taxon>Fungi</taxon>
        <taxon>Dikarya</taxon>
        <taxon>Ascomycota</taxon>
        <taxon>Pezizomycotina</taxon>
        <taxon>Dothideomycetes</taxon>
        <taxon>Pleosporomycetidae</taxon>
        <taxon>Pleosporales</taxon>
        <taxon>Pleosporineae</taxon>
        <taxon>Didymellaceae</taxon>
        <taxon>Didymella</taxon>
    </lineage>
</organism>
<accession>A0A9P4WIX4</accession>
<sequence length="782" mass="84955">MGSSIHRSEGYPHATTTKLDIVIIGASLGGLATALALKRLPLPHAHSITLLERNPKPVLDNQGAGIVAGGDTLAFFKKYDRCGRELAVSSVRRQYLDKNGDIVHREDMKQNMTSWDLAYYMMRANVDGLESAYCDVPKTDDGKDQVKHLHGHRVTGLWAQESKQGRLVVEFETSDNVKGSVEADLVIGADGPSSTIRDIFAPDVERKYAGYVALRGTVREDSVTPKTLEAFKERFTFFHCPGIQILAYLIPGVNGTLERGKRLINFVYYKNTKPRSLADRSAEFRELMTDVDGKYHRITLPPGKINPAAWKKQCDIAREVLPPQFAELVCSTDKPFVQAITDVISPTNEFLDGRVILVGDALAGFRPHTVASTSQACFDAMILADMIEGTVERLEWKKQTLGYARTIQARGVSMGERSQHEDLPLSEHIQDRNLATQQTRTITIPNVGGDSNSVAASVVTAASGATTLALHCVESPCGLFPAHTLVYGPSTYNVDMSDPDTDFTATMDCDLASSTAVCRETAGGSEANFPGSSTTSYEGTEIGIATITITAGADKLAQTGFASSAAAPQTSASSASRKTAQSIFDGNLIKELQEWGWNDQPPKEKADVDKKCDFVAYHKIVRCFEDLGLGTQAEAEGGPNKCFNVEHWSGPFVKKFLGKVPPIKDQKYIACGKTELSVSDSLSAQEAPSYSHHLFSVTGSYYRIGVNAAGSAIMALDRKSPASGAAALWGRPPKNYELPAIRSASDITGAFWNRATAGGDIKNLKYFFNCLIVNPETQDLIR</sequence>
<evidence type="ECO:0000313" key="3">
    <source>
        <dbReference type="Proteomes" id="UP000758155"/>
    </source>
</evidence>
<evidence type="ECO:0000313" key="2">
    <source>
        <dbReference type="EMBL" id="KAF3033899.1"/>
    </source>
</evidence>
<keyword evidence="3" id="KW-1185">Reference proteome</keyword>
<protein>
    <recommendedName>
        <fullName evidence="1">2,6-dihydroxypyridine 3-monooxygenase substrate binding domain-containing protein</fullName>
    </recommendedName>
</protein>
<dbReference type="AlphaFoldDB" id="A0A9P4WIX4"/>
<gene>
    <name evidence="2" type="ORF">E8E12_004469</name>
</gene>
<dbReference type="PANTHER" id="PTHR47469:SF2">
    <property type="entry name" value="OS06G0597600 PROTEIN"/>
    <property type="match status" value="1"/>
</dbReference>
<feature type="domain" description="2,6-dihydroxypyridine 3-monooxygenase substrate binding" evidence="1">
    <location>
        <begin position="208"/>
        <end position="342"/>
    </location>
</feature>
<dbReference type="SUPFAM" id="SSF51905">
    <property type="entry name" value="FAD/NAD(P)-binding domain"/>
    <property type="match status" value="1"/>
</dbReference>
<name>A0A9P4WIX4_9PLEO</name>
<dbReference type="OrthoDB" id="16820at2759"/>
<dbReference type="Gene3D" id="3.30.9.60">
    <property type="match status" value="1"/>
</dbReference>
<dbReference type="InterPro" id="IPR054707">
    <property type="entry name" value="DhpH_subs-bd"/>
</dbReference>
<proteinExistence type="predicted"/>
<dbReference type="SUPFAM" id="SSF54373">
    <property type="entry name" value="FAD-linked reductases, C-terminal domain"/>
    <property type="match status" value="1"/>
</dbReference>